<dbReference type="InterPro" id="IPR013783">
    <property type="entry name" value="Ig-like_fold"/>
</dbReference>
<dbReference type="EMBL" id="CASHTH010002682">
    <property type="protein sequence ID" value="CAI8033639.1"/>
    <property type="molecule type" value="Genomic_DNA"/>
</dbReference>
<dbReference type="SUPFAM" id="SSF49265">
    <property type="entry name" value="Fibronectin type III"/>
    <property type="match status" value="1"/>
</dbReference>
<evidence type="ECO:0000256" key="1">
    <source>
        <dbReference type="ARBA" id="ARBA00022737"/>
    </source>
</evidence>
<dbReference type="InterPro" id="IPR050991">
    <property type="entry name" value="ECM_Regulatory_Proteins"/>
</dbReference>
<feature type="non-terminal residue" evidence="3">
    <location>
        <position position="1"/>
    </location>
</feature>
<sequence>MASSSEFDAETPLYVLAVPFGPTSVHVIWGTIQPLKRTLGYRIYYRGPTNGSVDIEDPNVNNWVITGLKNNGTYRVFVAGKSNHLPSERQESNLVHLVPGEPELQLYSATPDTVSFSWRLPPGSAVDSFQVQWDRNHSQFATFRDTLSNSTHNYTVTGLKDYDNAMYTITVTAFNAVGSSTSSNMNFVANFVNGDAGGSEVPENSMGESEGPHEGLIAGVVVAGIVIIAI</sequence>
<dbReference type="Gene3D" id="2.60.40.10">
    <property type="entry name" value="Immunoglobulins"/>
    <property type="match status" value="2"/>
</dbReference>
<name>A0AA35WUU4_GEOBA</name>
<dbReference type="PANTHER" id="PTHR46708:SF11">
    <property type="entry name" value="RECEPTOR-TYPE TYROSINE-PROTEIN PHOSPHATASE ETA-LIKE"/>
    <property type="match status" value="1"/>
</dbReference>
<organism evidence="3 4">
    <name type="scientific">Geodia barretti</name>
    <name type="common">Barrett's horny sponge</name>
    <dbReference type="NCBI Taxonomy" id="519541"/>
    <lineage>
        <taxon>Eukaryota</taxon>
        <taxon>Metazoa</taxon>
        <taxon>Porifera</taxon>
        <taxon>Demospongiae</taxon>
        <taxon>Heteroscleromorpha</taxon>
        <taxon>Tetractinellida</taxon>
        <taxon>Astrophorina</taxon>
        <taxon>Geodiidae</taxon>
        <taxon>Geodia</taxon>
    </lineage>
</organism>
<comment type="caution">
    <text evidence="3">The sequence shown here is derived from an EMBL/GenBank/DDBJ whole genome shotgun (WGS) entry which is preliminary data.</text>
</comment>
<dbReference type="PANTHER" id="PTHR46708">
    <property type="entry name" value="TENASCIN"/>
    <property type="match status" value="1"/>
</dbReference>
<evidence type="ECO:0000313" key="3">
    <source>
        <dbReference type="EMBL" id="CAI8033639.1"/>
    </source>
</evidence>
<evidence type="ECO:0000259" key="2">
    <source>
        <dbReference type="PROSITE" id="PS50853"/>
    </source>
</evidence>
<dbReference type="InterPro" id="IPR003961">
    <property type="entry name" value="FN3_dom"/>
</dbReference>
<proteinExistence type="predicted"/>
<dbReference type="CDD" id="cd00063">
    <property type="entry name" value="FN3"/>
    <property type="match status" value="2"/>
</dbReference>
<accession>A0AA35WUU4</accession>
<protein>
    <recommendedName>
        <fullName evidence="2">Fibronectin type-III domain-containing protein</fullName>
    </recommendedName>
</protein>
<dbReference type="Pfam" id="PF00041">
    <property type="entry name" value="fn3"/>
    <property type="match status" value="1"/>
</dbReference>
<feature type="domain" description="Fibronectin type-III" evidence="2">
    <location>
        <begin position="98"/>
        <end position="195"/>
    </location>
</feature>
<dbReference type="PROSITE" id="PS50853">
    <property type="entry name" value="FN3"/>
    <property type="match status" value="1"/>
</dbReference>
<dbReference type="Proteomes" id="UP001174909">
    <property type="component" value="Unassembled WGS sequence"/>
</dbReference>
<keyword evidence="1" id="KW-0677">Repeat</keyword>
<dbReference type="AlphaFoldDB" id="A0AA35WUU4"/>
<dbReference type="SMART" id="SM00060">
    <property type="entry name" value="FN3"/>
    <property type="match status" value="2"/>
</dbReference>
<keyword evidence="4" id="KW-1185">Reference proteome</keyword>
<evidence type="ECO:0000313" key="4">
    <source>
        <dbReference type="Proteomes" id="UP001174909"/>
    </source>
</evidence>
<dbReference type="InterPro" id="IPR036116">
    <property type="entry name" value="FN3_sf"/>
</dbReference>
<reference evidence="3" key="1">
    <citation type="submission" date="2023-03" db="EMBL/GenBank/DDBJ databases">
        <authorList>
            <person name="Steffen K."/>
            <person name="Cardenas P."/>
        </authorList>
    </citation>
    <scope>NUCLEOTIDE SEQUENCE</scope>
</reference>
<gene>
    <name evidence="3" type="ORF">GBAR_LOCUS18975</name>
</gene>